<dbReference type="EMBL" id="JADBEJ010000004">
    <property type="protein sequence ID" value="MBE1576286.1"/>
    <property type="molecule type" value="Genomic_DNA"/>
</dbReference>
<gene>
    <name evidence="2" type="ORF">H4W30_003333</name>
</gene>
<keyword evidence="3" id="KW-1185">Reference proteome</keyword>
<evidence type="ECO:0000256" key="1">
    <source>
        <dbReference type="SAM" id="Phobius"/>
    </source>
</evidence>
<feature type="transmembrane region" description="Helical" evidence="1">
    <location>
        <begin position="102"/>
        <end position="119"/>
    </location>
</feature>
<dbReference type="Pfam" id="PF20064">
    <property type="entry name" value="DUF6463"/>
    <property type="match status" value="1"/>
</dbReference>
<evidence type="ECO:0000313" key="2">
    <source>
        <dbReference type="EMBL" id="MBE1576286.1"/>
    </source>
</evidence>
<dbReference type="RefSeq" id="WP_192743594.1">
    <property type="nucleotide sequence ID" value="NZ_JADBEJ010000004.1"/>
</dbReference>
<accession>A0ABR9L6E9</accession>
<name>A0ABR9L6E9_9PSEU</name>
<protein>
    <submittedName>
        <fullName evidence="2">Uncharacterized protein</fullName>
    </submittedName>
</protein>
<organism evidence="2 3">
    <name type="scientific">Amycolatopsis roodepoortensis</name>
    <dbReference type="NCBI Taxonomy" id="700274"/>
    <lineage>
        <taxon>Bacteria</taxon>
        <taxon>Bacillati</taxon>
        <taxon>Actinomycetota</taxon>
        <taxon>Actinomycetes</taxon>
        <taxon>Pseudonocardiales</taxon>
        <taxon>Pseudonocardiaceae</taxon>
        <taxon>Amycolatopsis</taxon>
    </lineage>
</organism>
<keyword evidence="1" id="KW-0472">Membrane</keyword>
<keyword evidence="1" id="KW-0812">Transmembrane</keyword>
<dbReference type="InterPro" id="IPR045590">
    <property type="entry name" value="DUF6463"/>
</dbReference>
<dbReference type="Proteomes" id="UP000656548">
    <property type="component" value="Unassembled WGS sequence"/>
</dbReference>
<keyword evidence="1" id="KW-1133">Transmembrane helix</keyword>
<feature type="transmembrane region" description="Helical" evidence="1">
    <location>
        <begin position="21"/>
        <end position="42"/>
    </location>
</feature>
<evidence type="ECO:0000313" key="3">
    <source>
        <dbReference type="Proteomes" id="UP000656548"/>
    </source>
</evidence>
<sequence length="147" mass="15931">MQTIDRPHEATTPRVRWRDPATWGGILALGGGVFHTVVAGFMRREVWERIFDEGFFNTVTLDPTPDRLPMAEAFWLSPGSFGVPLLLLGGLVLRHTRRGGRVPAWLGSGVLAWAVLLGLLGGFDAGTIALLLVGALFLAGARRGRES</sequence>
<comment type="caution">
    <text evidence="2">The sequence shown here is derived from an EMBL/GenBank/DDBJ whole genome shotgun (WGS) entry which is preliminary data.</text>
</comment>
<reference evidence="2 3" key="1">
    <citation type="submission" date="2020-10" db="EMBL/GenBank/DDBJ databases">
        <title>Sequencing the genomes of 1000 actinobacteria strains.</title>
        <authorList>
            <person name="Klenk H.-P."/>
        </authorList>
    </citation>
    <scope>NUCLEOTIDE SEQUENCE [LARGE SCALE GENOMIC DNA]</scope>
    <source>
        <strain evidence="2 3">DSM 46661</strain>
    </source>
</reference>
<proteinExistence type="predicted"/>
<feature type="transmembrane region" description="Helical" evidence="1">
    <location>
        <begin position="73"/>
        <end position="93"/>
    </location>
</feature>